<dbReference type="PANTHER" id="PTHR13832:SF533">
    <property type="entry name" value="TGF-BETA-ACTIVATED KINASE 1 AND MAP3K7-BINDING PROTEIN 1"/>
    <property type="match status" value="1"/>
</dbReference>
<dbReference type="GO" id="GO:0004722">
    <property type="term" value="F:protein serine/threonine phosphatase activity"/>
    <property type="evidence" value="ECO:0007669"/>
    <property type="project" value="InterPro"/>
</dbReference>
<feature type="region of interest" description="Disordered" evidence="1">
    <location>
        <begin position="406"/>
        <end position="444"/>
    </location>
</feature>
<evidence type="ECO:0000256" key="1">
    <source>
        <dbReference type="SAM" id="MobiDB-lite"/>
    </source>
</evidence>
<feature type="domain" description="PPM-type phosphatase" evidence="2">
    <location>
        <begin position="29"/>
        <end position="343"/>
    </location>
</feature>
<feature type="compositionally biased region" description="Polar residues" evidence="1">
    <location>
        <begin position="428"/>
        <end position="441"/>
    </location>
</feature>
<dbReference type="InterPro" id="IPR001932">
    <property type="entry name" value="PPM-type_phosphatase-like_dom"/>
</dbReference>
<dbReference type="InterPro" id="IPR036457">
    <property type="entry name" value="PPM-type-like_dom_sf"/>
</dbReference>
<dbReference type="CDD" id="cd00143">
    <property type="entry name" value="PP2Cc"/>
    <property type="match status" value="1"/>
</dbReference>
<accession>A0AAD9KG27</accession>
<evidence type="ECO:0000313" key="4">
    <source>
        <dbReference type="Proteomes" id="UP001208570"/>
    </source>
</evidence>
<feature type="compositionally biased region" description="Low complexity" evidence="1">
    <location>
        <begin position="406"/>
        <end position="427"/>
    </location>
</feature>
<name>A0AAD9KG27_9ANNE</name>
<dbReference type="Gene3D" id="3.60.40.10">
    <property type="entry name" value="PPM-type phosphatase domain"/>
    <property type="match status" value="1"/>
</dbReference>
<dbReference type="Pfam" id="PF00481">
    <property type="entry name" value="PP2C"/>
    <property type="match status" value="1"/>
</dbReference>
<dbReference type="PANTHER" id="PTHR13832">
    <property type="entry name" value="PROTEIN PHOSPHATASE 2C"/>
    <property type="match status" value="1"/>
</dbReference>
<evidence type="ECO:0000313" key="3">
    <source>
        <dbReference type="EMBL" id="KAK2169843.1"/>
    </source>
</evidence>
<sequence length="511" mass="56609">MPTSGIARINSQDQTLYWTDDIPVCHLSAVGISSNQIYHENAPSRREEHEYEDSRFRFRPEAESEVYLYGVFDGHDGNRMSKFAAQRFPAEILLGQLDDRIDDDDEILALLHQGFTETETSIMYHKTLARLQTIEKEISGGTSAIIALVVKNKLYLASVGVCRALLCKTDSDGVLRVHQVFVDHDLNNPEELERLQDLGIDVEKLRVTGVLGNHPYTRTLGDYYIKIGYKDIDTLQEASSDPVIAEPELSKAITLDSNCQFLILMSSGVHKSLEEIGESNPNVALASTIAGEFAVQSTLSGVTQGVVDKIGRMHHDTFMTHSDTWRKELCPKREDMTLLIRNFNYPMPNAGASPSSVGTPIKPVTVPFLPGQPTSTTPLSVVIPTNSEPEGEDHRPQFAVGSLQMTNTNTNSTYGSTQGSNTYTSNSDSTQSSEDTGQKPTKASAIKMKLPLDKDGKIEAYVDFSGFYEEIEKLSREEQESLEIEFEPKPACETIIEEKETLSPCSPQSTN</sequence>
<dbReference type="Proteomes" id="UP001208570">
    <property type="component" value="Unassembled WGS sequence"/>
</dbReference>
<protein>
    <recommendedName>
        <fullName evidence="2">PPM-type phosphatase domain-containing protein</fullName>
    </recommendedName>
</protein>
<dbReference type="AlphaFoldDB" id="A0AAD9KG27"/>
<comment type="caution">
    <text evidence="3">The sequence shown here is derived from an EMBL/GenBank/DDBJ whole genome shotgun (WGS) entry which is preliminary data.</text>
</comment>
<reference evidence="3" key="1">
    <citation type="journal article" date="2023" name="Mol. Biol. Evol.">
        <title>Third-Generation Sequencing Reveals the Adaptive Role of the Epigenome in Three Deep-Sea Polychaetes.</title>
        <authorList>
            <person name="Perez M."/>
            <person name="Aroh O."/>
            <person name="Sun Y."/>
            <person name="Lan Y."/>
            <person name="Juniper S.K."/>
            <person name="Young C.R."/>
            <person name="Angers B."/>
            <person name="Qian P.Y."/>
        </authorList>
    </citation>
    <scope>NUCLEOTIDE SEQUENCE</scope>
    <source>
        <strain evidence="3">P08H-3</strain>
    </source>
</reference>
<dbReference type="SUPFAM" id="SSF81606">
    <property type="entry name" value="PP2C-like"/>
    <property type="match status" value="1"/>
</dbReference>
<dbReference type="SMART" id="SM00332">
    <property type="entry name" value="PP2Cc"/>
    <property type="match status" value="1"/>
</dbReference>
<proteinExistence type="predicted"/>
<dbReference type="PROSITE" id="PS51746">
    <property type="entry name" value="PPM_2"/>
    <property type="match status" value="1"/>
</dbReference>
<dbReference type="InterPro" id="IPR015655">
    <property type="entry name" value="PP2C"/>
</dbReference>
<dbReference type="EMBL" id="JAODUP010000006">
    <property type="protein sequence ID" value="KAK2169843.1"/>
    <property type="molecule type" value="Genomic_DNA"/>
</dbReference>
<keyword evidence="4" id="KW-1185">Reference proteome</keyword>
<gene>
    <name evidence="3" type="ORF">LSH36_6g00010</name>
</gene>
<organism evidence="3 4">
    <name type="scientific">Paralvinella palmiformis</name>
    <dbReference type="NCBI Taxonomy" id="53620"/>
    <lineage>
        <taxon>Eukaryota</taxon>
        <taxon>Metazoa</taxon>
        <taxon>Spiralia</taxon>
        <taxon>Lophotrochozoa</taxon>
        <taxon>Annelida</taxon>
        <taxon>Polychaeta</taxon>
        <taxon>Sedentaria</taxon>
        <taxon>Canalipalpata</taxon>
        <taxon>Terebellida</taxon>
        <taxon>Terebelliformia</taxon>
        <taxon>Alvinellidae</taxon>
        <taxon>Paralvinella</taxon>
    </lineage>
</organism>
<evidence type="ECO:0000259" key="2">
    <source>
        <dbReference type="PROSITE" id="PS51746"/>
    </source>
</evidence>